<feature type="compositionally biased region" description="Basic residues" evidence="1">
    <location>
        <begin position="1"/>
        <end position="11"/>
    </location>
</feature>
<accession>A0A6A5QBE9</accession>
<keyword evidence="3" id="KW-1185">Reference proteome</keyword>
<name>A0A6A5QBE9_AMPQU</name>
<sequence length="264" mass="29439">MPKAKPKRQAKRLTSIPLEPISKRPTKSSPKIITLYAPSIDITIPFTFTSSQPSPTILAKIRTALGTPVAFAYDLQHRPVTNYTRLQAKQTLLIATSFFERPLDDKKRSVLVVQDGPAEKAWLALTADEKRDYIQVVRNKDDPLGRDAVRLTLPVSGALQHFTRAQTPSSLVPVKAHLESIQKHWSLPLDAVLGLQGLYMPCEQPETWQDGLVGMLAVLSEATVGQGDLLAAWMLEQMRRGKGKIVEKRDVEEVGRRLYREALG</sequence>
<organism evidence="2 3">
    <name type="scientific">Ampelomyces quisqualis</name>
    <name type="common">Powdery mildew agent</name>
    <dbReference type="NCBI Taxonomy" id="50730"/>
    <lineage>
        <taxon>Eukaryota</taxon>
        <taxon>Fungi</taxon>
        <taxon>Dikarya</taxon>
        <taxon>Ascomycota</taxon>
        <taxon>Pezizomycotina</taxon>
        <taxon>Dothideomycetes</taxon>
        <taxon>Pleosporomycetidae</taxon>
        <taxon>Pleosporales</taxon>
        <taxon>Pleosporineae</taxon>
        <taxon>Phaeosphaeriaceae</taxon>
        <taxon>Ampelomyces</taxon>
    </lineage>
</organism>
<protein>
    <submittedName>
        <fullName evidence="2">Uncharacterized protein</fullName>
    </submittedName>
</protein>
<reference evidence="2" key="1">
    <citation type="journal article" date="2020" name="Stud. Mycol.">
        <title>101 Dothideomycetes genomes: a test case for predicting lifestyles and emergence of pathogens.</title>
        <authorList>
            <person name="Haridas S."/>
            <person name="Albert R."/>
            <person name="Binder M."/>
            <person name="Bloem J."/>
            <person name="Labutti K."/>
            <person name="Salamov A."/>
            <person name="Andreopoulos B."/>
            <person name="Baker S."/>
            <person name="Barry K."/>
            <person name="Bills G."/>
            <person name="Bluhm B."/>
            <person name="Cannon C."/>
            <person name="Castanera R."/>
            <person name="Culley D."/>
            <person name="Daum C."/>
            <person name="Ezra D."/>
            <person name="Gonzalez J."/>
            <person name="Henrissat B."/>
            <person name="Kuo A."/>
            <person name="Liang C."/>
            <person name="Lipzen A."/>
            <person name="Lutzoni F."/>
            <person name="Magnuson J."/>
            <person name="Mondo S."/>
            <person name="Nolan M."/>
            <person name="Ohm R."/>
            <person name="Pangilinan J."/>
            <person name="Park H.-J."/>
            <person name="Ramirez L."/>
            <person name="Alfaro M."/>
            <person name="Sun H."/>
            <person name="Tritt A."/>
            <person name="Yoshinaga Y."/>
            <person name="Zwiers L.-H."/>
            <person name="Turgeon B."/>
            <person name="Goodwin S."/>
            <person name="Spatafora J."/>
            <person name="Crous P."/>
            <person name="Grigoriev I."/>
        </authorList>
    </citation>
    <scope>NUCLEOTIDE SEQUENCE</scope>
    <source>
        <strain evidence="2">HMLAC05119</strain>
    </source>
</reference>
<dbReference type="Proteomes" id="UP000800096">
    <property type="component" value="Unassembled WGS sequence"/>
</dbReference>
<evidence type="ECO:0000313" key="3">
    <source>
        <dbReference type="Proteomes" id="UP000800096"/>
    </source>
</evidence>
<feature type="region of interest" description="Disordered" evidence="1">
    <location>
        <begin position="1"/>
        <end position="26"/>
    </location>
</feature>
<dbReference type="EMBL" id="ML979140">
    <property type="protein sequence ID" value="KAF1912682.1"/>
    <property type="molecule type" value="Genomic_DNA"/>
</dbReference>
<evidence type="ECO:0000313" key="2">
    <source>
        <dbReference type="EMBL" id="KAF1912682.1"/>
    </source>
</evidence>
<dbReference type="OrthoDB" id="3797750at2759"/>
<dbReference type="AlphaFoldDB" id="A0A6A5QBE9"/>
<gene>
    <name evidence="2" type="ORF">BDU57DRAFT_374575</name>
</gene>
<evidence type="ECO:0000256" key="1">
    <source>
        <dbReference type="SAM" id="MobiDB-lite"/>
    </source>
</evidence>
<proteinExistence type="predicted"/>